<dbReference type="EMBL" id="JACAZH010000007">
    <property type="protein sequence ID" value="KAF7364337.1"/>
    <property type="molecule type" value="Genomic_DNA"/>
</dbReference>
<dbReference type="OrthoDB" id="10497762at2759"/>
<dbReference type="Gene3D" id="2.80.10.50">
    <property type="match status" value="1"/>
</dbReference>
<dbReference type="AlphaFoldDB" id="A0A8H6YSE6"/>
<proteinExistence type="predicted"/>
<keyword evidence="3" id="KW-1185">Reference proteome</keyword>
<sequence length="192" mass="20594">MTPRPQGVQSNLLVKMFSQVLVLVLYASALVSGAPSSTQKSLSCALNMQTPPLEEGHYKIYNSAAGSSRLAAFNVGTPVLLAPGNVPPESIVWKVTPVPGQQSQYYITNPDIEAGIFGDESIITVMGTGNPWTIRSDGGSGYLIGDEGYSGDLSWVWHASHEDSRGARTVRTRPVSGVAEQSWTFLPSKYYG</sequence>
<evidence type="ECO:0000313" key="2">
    <source>
        <dbReference type="EMBL" id="KAF7364337.1"/>
    </source>
</evidence>
<accession>A0A8H6YSE6</accession>
<dbReference type="Proteomes" id="UP000623467">
    <property type="component" value="Unassembled WGS sequence"/>
</dbReference>
<keyword evidence="1" id="KW-0732">Signal</keyword>
<organism evidence="2 3">
    <name type="scientific">Mycena sanguinolenta</name>
    <dbReference type="NCBI Taxonomy" id="230812"/>
    <lineage>
        <taxon>Eukaryota</taxon>
        <taxon>Fungi</taxon>
        <taxon>Dikarya</taxon>
        <taxon>Basidiomycota</taxon>
        <taxon>Agaricomycotina</taxon>
        <taxon>Agaricomycetes</taxon>
        <taxon>Agaricomycetidae</taxon>
        <taxon>Agaricales</taxon>
        <taxon>Marasmiineae</taxon>
        <taxon>Mycenaceae</taxon>
        <taxon>Mycena</taxon>
    </lineage>
</organism>
<name>A0A8H6YSE6_9AGAR</name>
<reference evidence="2" key="1">
    <citation type="submission" date="2020-05" db="EMBL/GenBank/DDBJ databases">
        <title>Mycena genomes resolve the evolution of fungal bioluminescence.</title>
        <authorList>
            <person name="Tsai I.J."/>
        </authorList>
    </citation>
    <scope>NUCLEOTIDE SEQUENCE</scope>
    <source>
        <strain evidence="2">160909Yilan</strain>
    </source>
</reference>
<evidence type="ECO:0000313" key="3">
    <source>
        <dbReference type="Proteomes" id="UP000623467"/>
    </source>
</evidence>
<comment type="caution">
    <text evidence="2">The sequence shown here is derived from an EMBL/GenBank/DDBJ whole genome shotgun (WGS) entry which is preliminary data.</text>
</comment>
<evidence type="ECO:0000256" key="1">
    <source>
        <dbReference type="SAM" id="SignalP"/>
    </source>
</evidence>
<protein>
    <recommendedName>
        <fullName evidence="4">Ricin B lectin domain-containing protein</fullName>
    </recommendedName>
</protein>
<gene>
    <name evidence="2" type="ORF">MSAN_01094000</name>
</gene>
<feature type="signal peptide" evidence="1">
    <location>
        <begin position="1"/>
        <end position="33"/>
    </location>
</feature>
<evidence type="ECO:0008006" key="4">
    <source>
        <dbReference type="Google" id="ProtNLM"/>
    </source>
</evidence>
<feature type="chain" id="PRO_5034897848" description="Ricin B lectin domain-containing protein" evidence="1">
    <location>
        <begin position="34"/>
        <end position="192"/>
    </location>
</feature>